<protein>
    <submittedName>
        <fullName evidence="2">Uncharacterized protein</fullName>
    </submittedName>
</protein>
<evidence type="ECO:0000313" key="3">
    <source>
        <dbReference type="Proteomes" id="UP000232496"/>
    </source>
</evidence>
<evidence type="ECO:0000256" key="1">
    <source>
        <dbReference type="SAM" id="MobiDB-lite"/>
    </source>
</evidence>
<accession>A0AAN1IEX3</accession>
<dbReference type="Proteomes" id="UP000232496">
    <property type="component" value="Chromosome"/>
</dbReference>
<feature type="region of interest" description="Disordered" evidence="1">
    <location>
        <begin position="53"/>
        <end position="190"/>
    </location>
</feature>
<feature type="compositionally biased region" description="Basic and acidic residues" evidence="1">
    <location>
        <begin position="72"/>
        <end position="87"/>
    </location>
</feature>
<name>A0AAN1IEX3_BIFBR</name>
<feature type="region of interest" description="Disordered" evidence="1">
    <location>
        <begin position="284"/>
        <end position="306"/>
    </location>
</feature>
<evidence type="ECO:0000313" key="2">
    <source>
        <dbReference type="EMBL" id="AUE18597.1"/>
    </source>
</evidence>
<dbReference type="AlphaFoldDB" id="A0AAN1IEX3"/>
<organism evidence="2 3">
    <name type="scientific">Bifidobacterium breve</name>
    <dbReference type="NCBI Taxonomy" id="1685"/>
    <lineage>
        <taxon>Bacteria</taxon>
        <taxon>Bacillati</taxon>
        <taxon>Actinomycetota</taxon>
        <taxon>Actinomycetes</taxon>
        <taxon>Bifidobacteriales</taxon>
        <taxon>Bifidobacteriaceae</taxon>
        <taxon>Bifidobacterium</taxon>
    </lineage>
</organism>
<proteinExistence type="predicted"/>
<feature type="compositionally biased region" description="Basic and acidic residues" evidence="1">
    <location>
        <begin position="122"/>
        <end position="133"/>
    </location>
</feature>
<sequence>METLSLEAHCSESSVRRALKALEQCGTIRRGDQRLAQWDENRLSAQGVPVGRVGVLHGSSTRTRGAKPGRQARAEREARGLRVDQNPRKQGCHNDISRKPQESNESETCQNDTPTRVNPASEDSRPVIGDRSEVSPVTGLYKKQINKQIPFSPYGAFPPKSSATTNTPSADGGPISEPCEETGKPVNHAEDSADDALDALADARTGLGLEAPKATPADRKAVANLLDRLAANGSESPMALVLEAIAYLSERDFWLRQVMAGRDLAKRFDRIRNDMLVDQACPARRRVSDTSEPAEPDIPAQPWIPKPVEAKAAPVPVCRHHGSCEHVKAALAG</sequence>
<feature type="compositionally biased region" description="Polar residues" evidence="1">
    <location>
        <begin position="106"/>
        <end position="118"/>
    </location>
</feature>
<reference evidence="2 3" key="1">
    <citation type="submission" date="2017-09" db="EMBL/GenBank/DDBJ databases">
        <title>Comparative genomics and methylome analysis of the gut commensal Bifidobacterium breve.</title>
        <authorList>
            <person name="Bottacini F."/>
            <person name="Morrissey R."/>
            <person name="Roberts R.J."/>
            <person name="James K."/>
            <person name="van Breen J."/>
            <person name="Egan M."/>
            <person name="Lambert J."/>
            <person name="van Limpt K."/>
            <person name="Stanton C."/>
            <person name="Knol J."/>
            <person name="O' Connell Motherway M."/>
            <person name="van Sinderen D."/>
        </authorList>
    </citation>
    <scope>NUCLEOTIDE SEQUENCE [LARGE SCALE GENOMIC DNA]</scope>
    <source>
        <strain evidence="2 3">DRBB29</strain>
    </source>
</reference>
<dbReference type="EMBL" id="CP023198">
    <property type="protein sequence ID" value="AUE18597.1"/>
    <property type="molecule type" value="Genomic_DNA"/>
</dbReference>
<feature type="compositionally biased region" description="Basic and acidic residues" evidence="1">
    <location>
        <begin position="181"/>
        <end position="190"/>
    </location>
</feature>
<gene>
    <name evidence="2" type="ORF">DRBB29_1044</name>
</gene>